<name>A0A1L5BKW4_SPHIB</name>
<dbReference type="Proteomes" id="UP000004550">
    <property type="component" value="Chromosome"/>
</dbReference>
<dbReference type="EMBL" id="CP013070">
    <property type="protein sequence ID" value="APL93422.1"/>
    <property type="molecule type" value="Genomic_DNA"/>
</dbReference>
<proteinExistence type="predicted"/>
<dbReference type="AlphaFoldDB" id="A0A1L5BKW4"/>
<gene>
    <name evidence="1" type="ORF">SIDU_02160</name>
</gene>
<dbReference type="KEGG" id="sinb:SIDU_02160"/>
<protein>
    <submittedName>
        <fullName evidence="1">Uncharacterized protein</fullName>
    </submittedName>
</protein>
<sequence>MARYRDGLKVATCIFEAAAWHYSVRVACQCGSEEFFDAHGLWWKFQRKGWSDDFRDARRRFYCKACMERHGRKVRPAVIETSRETPRYCFPLPDEREWKRAVNRFRG</sequence>
<organism evidence="1 2">
    <name type="scientific">Sphingobium indicum (strain DSM 16412 / CCM 7286 / MTCC 6364 / B90A)</name>
    <dbReference type="NCBI Taxonomy" id="861109"/>
    <lineage>
        <taxon>Bacteria</taxon>
        <taxon>Pseudomonadati</taxon>
        <taxon>Pseudomonadota</taxon>
        <taxon>Alphaproteobacteria</taxon>
        <taxon>Sphingomonadales</taxon>
        <taxon>Sphingomonadaceae</taxon>
        <taxon>Sphingobium</taxon>
    </lineage>
</organism>
<dbReference type="RefSeq" id="WP_007683896.1">
    <property type="nucleotide sequence ID" value="NZ_CP013070.1"/>
</dbReference>
<evidence type="ECO:0000313" key="2">
    <source>
        <dbReference type="Proteomes" id="UP000004550"/>
    </source>
</evidence>
<evidence type="ECO:0000313" key="1">
    <source>
        <dbReference type="EMBL" id="APL93422.1"/>
    </source>
</evidence>
<reference evidence="1 2" key="1">
    <citation type="journal article" date="2012" name="J. Bacteriol.">
        <title>Genome sequence of Sphingobium indicum B90A, a hexachlorocyclohexane-degrading bacterium.</title>
        <authorList>
            <person name="Anand S."/>
            <person name="Sangwan N."/>
            <person name="Lata P."/>
            <person name="Kaur J."/>
            <person name="Dua A."/>
            <person name="Singh A.K."/>
            <person name="Verma M."/>
            <person name="Kaur J."/>
            <person name="Khurana J.P."/>
            <person name="Khurana P."/>
            <person name="Mathur S."/>
            <person name="Lal R."/>
        </authorList>
    </citation>
    <scope>NUCLEOTIDE SEQUENCE [LARGE SCALE GENOMIC DNA]</scope>
    <source>
        <strain evidence="2">DSM 16412 / CCM 7286 / MTCC 6364 / B90A</strain>
    </source>
</reference>
<accession>A0A1L5BKW4</accession>